<name>A0A8J7WBC4_9EURY</name>
<keyword evidence="2" id="KW-1185">Reference proteome</keyword>
<sequence>MVEEFVQEHSGEYRRRALWSSLPLKMMYQTYKAVIEYLLESGKIAIDANGNVCWIFDPDRVRHYIAREDLRIR</sequence>
<evidence type="ECO:0000313" key="2">
    <source>
        <dbReference type="Proteomes" id="UP000730161"/>
    </source>
</evidence>
<proteinExistence type="predicted"/>
<dbReference type="Proteomes" id="UP000730161">
    <property type="component" value="Unassembled WGS sequence"/>
</dbReference>
<organism evidence="1 2">
    <name type="scientific">Methanocalculus chunghsingensis</name>
    <dbReference type="NCBI Taxonomy" id="156457"/>
    <lineage>
        <taxon>Archaea</taxon>
        <taxon>Methanobacteriati</taxon>
        <taxon>Methanobacteriota</taxon>
        <taxon>Stenosarchaea group</taxon>
        <taxon>Methanomicrobia</taxon>
        <taxon>Methanomicrobiales</taxon>
        <taxon>Methanocalculaceae</taxon>
        <taxon>Methanocalculus</taxon>
    </lineage>
</organism>
<accession>A0A8J7WBC4</accession>
<protein>
    <submittedName>
        <fullName evidence="1">Uncharacterized protein</fullName>
    </submittedName>
</protein>
<dbReference type="EMBL" id="JWHL01000015">
    <property type="protein sequence ID" value="MBR1369577.1"/>
    <property type="molecule type" value="Genomic_DNA"/>
</dbReference>
<dbReference type="AlphaFoldDB" id="A0A8J7WBC4"/>
<evidence type="ECO:0000313" key="1">
    <source>
        <dbReference type="EMBL" id="MBR1369577.1"/>
    </source>
</evidence>
<gene>
    <name evidence="1" type="ORF">RJ53_08785</name>
</gene>
<comment type="caution">
    <text evidence="1">The sequence shown here is derived from an EMBL/GenBank/DDBJ whole genome shotgun (WGS) entry which is preliminary data.</text>
</comment>
<dbReference type="OrthoDB" id="116925at2157"/>
<reference evidence="1" key="1">
    <citation type="submission" date="2014-12" db="EMBL/GenBank/DDBJ databases">
        <authorList>
            <person name="Huang H.-H."/>
            <person name="Chen S.-C."/>
            <person name="Lai M.-C."/>
        </authorList>
    </citation>
    <scope>NUCLEOTIDE SEQUENCE</scope>
    <source>
        <strain evidence="1">K1F9705b</strain>
    </source>
</reference>